<comment type="caution">
    <text evidence="12">The sequence shown here is derived from an EMBL/GenBank/DDBJ whole genome shotgun (WGS) entry which is preliminary data.</text>
</comment>
<evidence type="ECO:0000313" key="12">
    <source>
        <dbReference type="EMBL" id="TCL32242.1"/>
    </source>
</evidence>
<keyword evidence="4" id="KW-0488">Methylation</keyword>
<keyword evidence="8" id="KW-0472">Membrane</keyword>
<evidence type="ECO:0000256" key="1">
    <source>
        <dbReference type="ARBA" id="ARBA00004377"/>
    </source>
</evidence>
<evidence type="ECO:0000256" key="5">
    <source>
        <dbReference type="ARBA" id="ARBA00022519"/>
    </source>
</evidence>
<evidence type="ECO:0000256" key="9">
    <source>
        <dbReference type="ARBA" id="ARBA00025772"/>
    </source>
</evidence>
<keyword evidence="3" id="KW-1003">Cell membrane</keyword>
<dbReference type="EMBL" id="SMMU01000008">
    <property type="protein sequence ID" value="TCL32242.1"/>
    <property type="molecule type" value="Genomic_DNA"/>
</dbReference>
<dbReference type="InterPro" id="IPR012902">
    <property type="entry name" value="N_methyl_site"/>
</dbReference>
<comment type="subcellular location">
    <subcellularLocation>
        <location evidence="1">Cell inner membrane</location>
        <topology evidence="1">Single-pass membrane protein</topology>
    </subcellularLocation>
</comment>
<dbReference type="RefSeq" id="WP_131302609.1">
    <property type="nucleotide sequence ID" value="NZ_JBHLST010000046.1"/>
</dbReference>
<dbReference type="InterPro" id="IPR022346">
    <property type="entry name" value="T2SS_GspH"/>
</dbReference>
<evidence type="ECO:0000256" key="2">
    <source>
        <dbReference type="ARBA" id="ARBA00021549"/>
    </source>
</evidence>
<evidence type="ECO:0000256" key="6">
    <source>
        <dbReference type="ARBA" id="ARBA00022692"/>
    </source>
</evidence>
<evidence type="ECO:0000313" key="13">
    <source>
        <dbReference type="Proteomes" id="UP000295169"/>
    </source>
</evidence>
<dbReference type="Pfam" id="PF12019">
    <property type="entry name" value="GspH"/>
    <property type="match status" value="1"/>
</dbReference>
<proteinExistence type="inferred from homology"/>
<dbReference type="SUPFAM" id="SSF54523">
    <property type="entry name" value="Pili subunits"/>
    <property type="match status" value="1"/>
</dbReference>
<evidence type="ECO:0000256" key="3">
    <source>
        <dbReference type="ARBA" id="ARBA00022475"/>
    </source>
</evidence>
<dbReference type="InterPro" id="IPR045584">
    <property type="entry name" value="Pilin-like"/>
</dbReference>
<comment type="similarity">
    <text evidence="9">Belongs to the GSP H family.</text>
</comment>
<dbReference type="GO" id="GO:0015628">
    <property type="term" value="P:protein secretion by the type II secretion system"/>
    <property type="evidence" value="ECO:0007669"/>
    <property type="project" value="InterPro"/>
</dbReference>
<feature type="domain" description="General secretion pathway GspH" evidence="11">
    <location>
        <begin position="51"/>
        <end position="146"/>
    </location>
</feature>
<evidence type="ECO:0000259" key="11">
    <source>
        <dbReference type="Pfam" id="PF12019"/>
    </source>
</evidence>
<reference evidence="12 13" key="1">
    <citation type="submission" date="2019-03" db="EMBL/GenBank/DDBJ databases">
        <title>Genomic Encyclopedia of Type Strains, Phase IV (KMG-IV): sequencing the most valuable type-strain genomes for metagenomic binning, comparative biology and taxonomic classification.</title>
        <authorList>
            <person name="Goeker M."/>
        </authorList>
    </citation>
    <scope>NUCLEOTIDE SEQUENCE [LARGE SCALE GENOMIC DNA]</scope>
    <source>
        <strain evidence="12 13">DSM 2286</strain>
    </source>
</reference>
<keyword evidence="6" id="KW-0812">Transmembrane</keyword>
<sequence>MKFGSMASRKKPVGGFTLVELLVVIVLLGILTTLAVPSFNQYQATQSVRNAASDLVFAMNFARSEAVKRNTDVTVSANSTWDGGWVVKAGTLTLREFASHSGVTIESDVTAITYKGTGRATAGATFDITPLAEGVTAQCVRISGSGKPNNRTGACSG</sequence>
<organism evidence="12 13">
    <name type="scientific">Azotobacter chroococcum</name>
    <dbReference type="NCBI Taxonomy" id="353"/>
    <lineage>
        <taxon>Bacteria</taxon>
        <taxon>Pseudomonadati</taxon>
        <taxon>Pseudomonadota</taxon>
        <taxon>Gammaproteobacteria</taxon>
        <taxon>Pseudomonadales</taxon>
        <taxon>Pseudomonadaceae</taxon>
        <taxon>Azotobacter</taxon>
    </lineage>
</organism>
<evidence type="ECO:0000256" key="7">
    <source>
        <dbReference type="ARBA" id="ARBA00022989"/>
    </source>
</evidence>
<name>A0A4V2Q7K6_9GAMM</name>
<dbReference type="NCBIfam" id="TIGR02532">
    <property type="entry name" value="IV_pilin_GFxxxE"/>
    <property type="match status" value="1"/>
</dbReference>
<dbReference type="AlphaFoldDB" id="A0A4V2Q7K6"/>
<evidence type="ECO:0000256" key="10">
    <source>
        <dbReference type="ARBA" id="ARBA00030775"/>
    </source>
</evidence>
<protein>
    <recommendedName>
        <fullName evidence="2">Type II secretion system protein H</fullName>
    </recommendedName>
    <alternativeName>
        <fullName evidence="10">General secretion pathway protein H</fullName>
    </alternativeName>
</protein>
<dbReference type="Pfam" id="PF07963">
    <property type="entry name" value="N_methyl"/>
    <property type="match status" value="1"/>
</dbReference>
<evidence type="ECO:0000256" key="8">
    <source>
        <dbReference type="ARBA" id="ARBA00023136"/>
    </source>
</evidence>
<dbReference type="PROSITE" id="PS00409">
    <property type="entry name" value="PROKAR_NTER_METHYL"/>
    <property type="match status" value="1"/>
</dbReference>
<dbReference type="GO" id="GO:0015627">
    <property type="term" value="C:type II protein secretion system complex"/>
    <property type="evidence" value="ECO:0007669"/>
    <property type="project" value="InterPro"/>
</dbReference>
<accession>A0A4V2Q7K6</accession>
<keyword evidence="7" id="KW-1133">Transmembrane helix</keyword>
<dbReference type="Proteomes" id="UP000295169">
    <property type="component" value="Unassembled WGS sequence"/>
</dbReference>
<dbReference type="GO" id="GO:0005886">
    <property type="term" value="C:plasma membrane"/>
    <property type="evidence" value="ECO:0007669"/>
    <property type="project" value="UniProtKB-SubCell"/>
</dbReference>
<dbReference type="Gene3D" id="3.55.40.10">
    <property type="entry name" value="minor pseudopilin epsh domain"/>
    <property type="match status" value="1"/>
</dbReference>
<evidence type="ECO:0000256" key="4">
    <source>
        <dbReference type="ARBA" id="ARBA00022481"/>
    </source>
</evidence>
<gene>
    <name evidence="12" type="ORF">EV691_10813</name>
</gene>
<keyword evidence="5" id="KW-0997">Cell inner membrane</keyword>